<evidence type="ECO:0000313" key="2">
    <source>
        <dbReference type="Proteomes" id="UP000469011"/>
    </source>
</evidence>
<name>A0A6N9T804_9HYPH</name>
<protein>
    <submittedName>
        <fullName evidence="1">Uncharacterized protein</fullName>
    </submittedName>
</protein>
<gene>
    <name evidence="1" type="ORF">GTK09_23620</name>
</gene>
<proteinExistence type="predicted"/>
<sequence>MAAQAGHEGLGLPIAEWRIGSQALAPQAAAAQRRHIGLHANFVDEHQPRRLPAHEGLAAVAPFTTGAFTSQRSCSDASSAIYT</sequence>
<dbReference type="AlphaFoldDB" id="A0A6N9T804"/>
<comment type="caution">
    <text evidence="1">The sequence shown here is derived from an EMBL/GenBank/DDBJ whole genome shotgun (WGS) entry which is preliminary data.</text>
</comment>
<dbReference type="EMBL" id="JAAAMG010000028">
    <property type="protein sequence ID" value="NDW07410.1"/>
    <property type="molecule type" value="Genomic_DNA"/>
</dbReference>
<reference evidence="1 2" key="1">
    <citation type="submission" date="2020-01" db="EMBL/GenBank/DDBJ databases">
        <title>Jiella pacifica sp. nov.</title>
        <authorList>
            <person name="Xue Z."/>
            <person name="Zhu S."/>
            <person name="Chen J."/>
            <person name="Yang J."/>
        </authorList>
    </citation>
    <scope>NUCLEOTIDE SEQUENCE [LARGE SCALE GENOMIC DNA]</scope>
    <source>
        <strain evidence="1 2">40Bstr34</strain>
    </source>
</reference>
<accession>A0A6N9T804</accession>
<organism evidence="1 2">
    <name type="scientific">Jiella pacifica</name>
    <dbReference type="NCBI Taxonomy" id="2696469"/>
    <lineage>
        <taxon>Bacteria</taxon>
        <taxon>Pseudomonadati</taxon>
        <taxon>Pseudomonadota</taxon>
        <taxon>Alphaproteobacteria</taxon>
        <taxon>Hyphomicrobiales</taxon>
        <taxon>Aurantimonadaceae</taxon>
        <taxon>Jiella</taxon>
    </lineage>
</organism>
<dbReference type="Proteomes" id="UP000469011">
    <property type="component" value="Unassembled WGS sequence"/>
</dbReference>
<keyword evidence="2" id="KW-1185">Reference proteome</keyword>
<dbReference type="RefSeq" id="WP_163465867.1">
    <property type="nucleotide sequence ID" value="NZ_JAAAMG010000028.1"/>
</dbReference>
<evidence type="ECO:0000313" key="1">
    <source>
        <dbReference type="EMBL" id="NDW07410.1"/>
    </source>
</evidence>